<dbReference type="Proteomes" id="UP000001572">
    <property type="component" value="Chromosome"/>
</dbReference>
<keyword evidence="6 12" id="KW-1005">Bacterial flagellum biogenesis</keyword>
<comment type="similarity">
    <text evidence="1 12">Belongs to the FliP/MopC/SpaP family.</text>
</comment>
<dbReference type="GO" id="GO:0009425">
    <property type="term" value="C:bacterial-type flagellum basal body"/>
    <property type="evidence" value="ECO:0007669"/>
    <property type="project" value="UniProtKB-SubCell"/>
</dbReference>
<evidence type="ECO:0000256" key="11">
    <source>
        <dbReference type="ARBA" id="ARBA00023225"/>
    </source>
</evidence>
<evidence type="ECO:0000313" key="14">
    <source>
        <dbReference type="Proteomes" id="UP000001572"/>
    </source>
</evidence>
<evidence type="ECO:0000256" key="9">
    <source>
        <dbReference type="ARBA" id="ARBA00023136"/>
    </source>
</evidence>
<dbReference type="HOGENOM" id="CLU_042028_0_1_9"/>
<evidence type="ECO:0000256" key="8">
    <source>
        <dbReference type="ARBA" id="ARBA00022989"/>
    </source>
</evidence>
<accession>A6TRP1</accession>
<dbReference type="RefSeq" id="WP_012063832.1">
    <property type="nucleotide sequence ID" value="NC_009633.1"/>
</dbReference>
<dbReference type="GO" id="GO:0009306">
    <property type="term" value="P:protein secretion"/>
    <property type="evidence" value="ECO:0007669"/>
    <property type="project" value="UniProtKB-UniRule"/>
</dbReference>
<keyword evidence="11 12" id="KW-1006">Bacterial flagellum protein export</keyword>
<dbReference type="KEGG" id="amt:Amet_2707"/>
<evidence type="ECO:0000256" key="1">
    <source>
        <dbReference type="ARBA" id="ARBA00006257"/>
    </source>
</evidence>
<dbReference type="PROSITE" id="PS01060">
    <property type="entry name" value="FLIP_1"/>
    <property type="match status" value="1"/>
</dbReference>
<keyword evidence="14" id="KW-1185">Reference proteome</keyword>
<reference evidence="14" key="1">
    <citation type="journal article" date="2016" name="Genome Announc.">
        <title>Complete genome sequence of Alkaliphilus metalliredigens strain QYMF, an alkaliphilic and metal-reducing bacterium isolated from borax-contaminated leachate ponds.</title>
        <authorList>
            <person name="Hwang C."/>
            <person name="Copeland A."/>
            <person name="Lucas S."/>
            <person name="Lapidus A."/>
            <person name="Barry K."/>
            <person name="Detter J.C."/>
            <person name="Glavina Del Rio T."/>
            <person name="Hammon N."/>
            <person name="Israni S."/>
            <person name="Dalin E."/>
            <person name="Tice H."/>
            <person name="Pitluck S."/>
            <person name="Chertkov O."/>
            <person name="Brettin T."/>
            <person name="Bruce D."/>
            <person name="Han C."/>
            <person name="Schmutz J."/>
            <person name="Larimer F."/>
            <person name="Land M.L."/>
            <person name="Hauser L."/>
            <person name="Kyrpides N."/>
            <person name="Mikhailova N."/>
            <person name="Ye Q."/>
            <person name="Zhou J."/>
            <person name="Richardson P."/>
            <person name="Fields M.W."/>
        </authorList>
    </citation>
    <scope>NUCLEOTIDE SEQUENCE [LARGE SCALE GENOMIC DNA]</scope>
    <source>
        <strain evidence="14">QYMF</strain>
    </source>
</reference>
<dbReference type="GO" id="GO:0005886">
    <property type="term" value="C:plasma membrane"/>
    <property type="evidence" value="ECO:0007669"/>
    <property type="project" value="UniProtKB-SubCell"/>
</dbReference>
<gene>
    <name evidence="12" type="primary">fliP</name>
    <name evidence="13" type="ordered locus">Amet_2707</name>
</gene>
<keyword evidence="7 12" id="KW-0653">Protein transport</keyword>
<dbReference type="PANTHER" id="PTHR30587">
    <property type="entry name" value="FLAGELLAR BIOSYNTHETIC PROTEIN FLIP"/>
    <property type="match status" value="1"/>
</dbReference>
<feature type="transmembrane region" description="Helical" evidence="12">
    <location>
        <begin position="246"/>
        <end position="266"/>
    </location>
</feature>
<evidence type="ECO:0000256" key="7">
    <source>
        <dbReference type="ARBA" id="ARBA00022927"/>
    </source>
</evidence>
<evidence type="ECO:0000256" key="12">
    <source>
        <dbReference type="RuleBase" id="RU362069"/>
    </source>
</evidence>
<dbReference type="PRINTS" id="PR00951">
    <property type="entry name" value="FLGBIOSNFLIP"/>
</dbReference>
<feature type="transmembrane region" description="Helical" evidence="12">
    <location>
        <begin position="67"/>
        <end position="97"/>
    </location>
</feature>
<keyword evidence="8 12" id="KW-1133">Transmembrane helix</keyword>
<dbReference type="NCBIfam" id="NF009438">
    <property type="entry name" value="PRK12797.1"/>
    <property type="match status" value="1"/>
</dbReference>
<name>A6TRP1_ALKMQ</name>
<evidence type="ECO:0000256" key="10">
    <source>
        <dbReference type="ARBA" id="ARBA00023143"/>
    </source>
</evidence>
<dbReference type="GO" id="GO:0016787">
    <property type="term" value="F:hydrolase activity"/>
    <property type="evidence" value="ECO:0007669"/>
    <property type="project" value="UniProtKB-KW"/>
</dbReference>
<keyword evidence="9 12" id="KW-0472">Membrane</keyword>
<comment type="function">
    <text evidence="12">Plays a role in the flagellum-specific transport system.</text>
</comment>
<comment type="subcellular location">
    <subcellularLocation>
        <location evidence="12">Cell membrane</location>
        <topology evidence="12">Multi-pass membrane protein</topology>
    </subcellularLocation>
    <subcellularLocation>
        <location evidence="12">Bacterial flagellum basal body</location>
    </subcellularLocation>
</comment>
<dbReference type="OrthoDB" id="9805111at2"/>
<keyword evidence="13" id="KW-0966">Cell projection</keyword>
<dbReference type="EMBL" id="CP000724">
    <property type="protein sequence ID" value="ABR48859.1"/>
    <property type="molecule type" value="Genomic_DNA"/>
</dbReference>
<dbReference type="eggNOG" id="COG1338">
    <property type="taxonomic scope" value="Bacteria"/>
</dbReference>
<dbReference type="GO" id="GO:0044781">
    <property type="term" value="P:bacterial-type flagellum organization"/>
    <property type="evidence" value="ECO:0007669"/>
    <property type="project" value="UniProtKB-UniRule"/>
</dbReference>
<dbReference type="Pfam" id="PF00813">
    <property type="entry name" value="FliP"/>
    <property type="match status" value="1"/>
</dbReference>
<dbReference type="PROSITE" id="PS01061">
    <property type="entry name" value="FLIP_2"/>
    <property type="match status" value="1"/>
</dbReference>
<keyword evidence="13" id="KW-0969">Cilium</keyword>
<keyword evidence="4 12" id="KW-1003">Cell membrane</keyword>
<evidence type="ECO:0000313" key="13">
    <source>
        <dbReference type="EMBL" id="ABR48859.1"/>
    </source>
</evidence>
<dbReference type="NCBIfam" id="TIGR01103">
    <property type="entry name" value="fliP"/>
    <property type="match status" value="1"/>
</dbReference>
<keyword evidence="5 12" id="KW-0812">Transmembrane</keyword>
<protein>
    <recommendedName>
        <fullName evidence="2 12">Flagellar biosynthetic protein FliP</fullName>
    </recommendedName>
</protein>
<sequence length="267" mass="30028">MMKMKNKILVNQMNRFRWTMVLMISLFIIVMMTSSTQAQPNTFPIPSIGINVEEADNPQEVAASLQILFLLTILSIAPAILIMMTSFTRIVIVLSFLRNAIATQQTPPTQIIIGLALFLTFFTMAPIATDINTNALQPYLAEELGQEEALERAMEPIREFMFRQTREKDLALFIEVSNSEMPTEVADIATSTLIPAFIISELKTAFQMGFILFIPFIVIDMVVASTLMAMGMMMLPPAMISLPFKLLLFIMVDGWNILVRALIMSFN</sequence>
<keyword evidence="10" id="KW-0975">Bacterial flagellum</keyword>
<organism evidence="13 14">
    <name type="scientific">Alkaliphilus metalliredigens (strain QYMF)</name>
    <dbReference type="NCBI Taxonomy" id="293826"/>
    <lineage>
        <taxon>Bacteria</taxon>
        <taxon>Bacillati</taxon>
        <taxon>Bacillota</taxon>
        <taxon>Clostridia</taxon>
        <taxon>Peptostreptococcales</taxon>
        <taxon>Natronincolaceae</taxon>
        <taxon>Alkaliphilus</taxon>
    </lineage>
</organism>
<dbReference type="PRINTS" id="PR01302">
    <property type="entry name" value="TYPE3IMPPROT"/>
</dbReference>
<keyword evidence="13" id="KW-0378">Hydrolase</keyword>
<dbReference type="STRING" id="293826.Amet_2707"/>
<dbReference type="PANTHER" id="PTHR30587:SF0">
    <property type="entry name" value="FLAGELLAR BIOSYNTHETIC PROTEIN FLIP"/>
    <property type="match status" value="1"/>
</dbReference>
<keyword evidence="13" id="KW-0282">Flagellum</keyword>
<keyword evidence="3 12" id="KW-0813">Transport</keyword>
<evidence type="ECO:0000256" key="2">
    <source>
        <dbReference type="ARBA" id="ARBA00021714"/>
    </source>
</evidence>
<evidence type="ECO:0000256" key="3">
    <source>
        <dbReference type="ARBA" id="ARBA00022448"/>
    </source>
</evidence>
<evidence type="ECO:0000256" key="5">
    <source>
        <dbReference type="ARBA" id="ARBA00022692"/>
    </source>
</evidence>
<evidence type="ECO:0000256" key="6">
    <source>
        <dbReference type="ARBA" id="ARBA00022795"/>
    </source>
</evidence>
<proteinExistence type="inferred from homology"/>
<dbReference type="InterPro" id="IPR005837">
    <property type="entry name" value="FliP"/>
</dbReference>
<dbReference type="AlphaFoldDB" id="A6TRP1"/>
<feature type="transmembrane region" description="Helical" evidence="12">
    <location>
        <begin position="210"/>
        <end position="234"/>
    </location>
</feature>
<comment type="caution">
    <text evidence="12">Lacks conserved residue(s) required for the propagation of feature annotation.</text>
</comment>
<dbReference type="InterPro" id="IPR005838">
    <property type="entry name" value="T3SS_IM_P"/>
</dbReference>
<evidence type="ECO:0000256" key="4">
    <source>
        <dbReference type="ARBA" id="ARBA00022475"/>
    </source>
</evidence>